<feature type="domain" description="Clp R" evidence="1">
    <location>
        <begin position="11"/>
        <end position="139"/>
    </location>
</feature>
<dbReference type="EMBL" id="JBHLTC010000040">
    <property type="protein sequence ID" value="MFC0628890.1"/>
    <property type="molecule type" value="Genomic_DNA"/>
</dbReference>
<dbReference type="GO" id="GO:0008233">
    <property type="term" value="F:peptidase activity"/>
    <property type="evidence" value="ECO:0007669"/>
    <property type="project" value="UniProtKB-KW"/>
</dbReference>
<protein>
    <submittedName>
        <fullName evidence="2">Clp protease N-terminal domain-containing protein</fullName>
    </submittedName>
</protein>
<evidence type="ECO:0000313" key="2">
    <source>
        <dbReference type="EMBL" id="MFC0628890.1"/>
    </source>
</evidence>
<dbReference type="Pfam" id="PF02861">
    <property type="entry name" value="Clp_N"/>
    <property type="match status" value="1"/>
</dbReference>
<dbReference type="GO" id="GO:0006508">
    <property type="term" value="P:proteolysis"/>
    <property type="evidence" value="ECO:0007669"/>
    <property type="project" value="UniProtKB-KW"/>
</dbReference>
<evidence type="ECO:0000259" key="1">
    <source>
        <dbReference type="Pfam" id="PF02861"/>
    </source>
</evidence>
<keyword evidence="2" id="KW-0645">Protease</keyword>
<reference evidence="2 3" key="1">
    <citation type="submission" date="2024-09" db="EMBL/GenBank/DDBJ databases">
        <authorList>
            <person name="Sun Q."/>
            <person name="Mori K."/>
        </authorList>
    </citation>
    <scope>NUCLEOTIDE SEQUENCE [LARGE SCALE GENOMIC DNA]</scope>
    <source>
        <strain evidence="2 3">CGMCC 1.15906</strain>
    </source>
</reference>
<comment type="caution">
    <text evidence="2">The sequence shown here is derived from an EMBL/GenBank/DDBJ whole genome shotgun (WGS) entry which is preliminary data.</text>
</comment>
<dbReference type="RefSeq" id="WP_380055979.1">
    <property type="nucleotide sequence ID" value="NZ_JBHLTC010000040.1"/>
</dbReference>
<organism evidence="2 3">
    <name type="scientific">Kribbella deserti</name>
    <dbReference type="NCBI Taxonomy" id="1926257"/>
    <lineage>
        <taxon>Bacteria</taxon>
        <taxon>Bacillati</taxon>
        <taxon>Actinomycetota</taxon>
        <taxon>Actinomycetes</taxon>
        <taxon>Propionibacteriales</taxon>
        <taxon>Kribbellaceae</taxon>
        <taxon>Kribbella</taxon>
    </lineage>
</organism>
<sequence>MSTDIDVRKILVEHARHEAVADGSAAIEAEHLFLALAAREGTSAQRVLAEAGLDRDSIRAALDREWQQSLAVAGVRVELAALPIPTPDPKAKPGIGASARLALERSIHKQAGGTVRRIGPSHLLAGVLASDRGRVARVLALADINREHLLAQAITAEAADGR</sequence>
<dbReference type="SUPFAM" id="SSF81923">
    <property type="entry name" value="Double Clp-N motif"/>
    <property type="match status" value="1"/>
</dbReference>
<name>A0ABV6QW82_9ACTN</name>
<accession>A0ABV6QW82</accession>
<proteinExistence type="predicted"/>
<keyword evidence="3" id="KW-1185">Reference proteome</keyword>
<dbReference type="InterPro" id="IPR036628">
    <property type="entry name" value="Clp_N_dom_sf"/>
</dbReference>
<dbReference type="Gene3D" id="1.10.1780.10">
    <property type="entry name" value="Clp, N-terminal domain"/>
    <property type="match status" value="1"/>
</dbReference>
<keyword evidence="2" id="KW-0378">Hydrolase</keyword>
<dbReference type="Proteomes" id="UP001589890">
    <property type="component" value="Unassembled WGS sequence"/>
</dbReference>
<gene>
    <name evidence="2" type="ORF">ACFFGN_32795</name>
</gene>
<evidence type="ECO:0000313" key="3">
    <source>
        <dbReference type="Proteomes" id="UP001589890"/>
    </source>
</evidence>
<dbReference type="InterPro" id="IPR004176">
    <property type="entry name" value="Clp_R_N"/>
</dbReference>